<accession>A0A498JZD1</accession>
<dbReference type="InterPro" id="IPR001099">
    <property type="entry name" value="Chalcone/stilbene_synt_N"/>
</dbReference>
<dbReference type="CDD" id="cd00831">
    <property type="entry name" value="CHS_like"/>
    <property type="match status" value="1"/>
</dbReference>
<dbReference type="Pfam" id="PF02797">
    <property type="entry name" value="Chal_sti_synt_C"/>
    <property type="match status" value="1"/>
</dbReference>
<dbReference type="AlphaFoldDB" id="A0A498JZD1"/>
<comment type="similarity">
    <text evidence="1 3">Belongs to the thiolase-like superfamily. Chalcone/stilbene synthases family.</text>
</comment>
<reference evidence="6 7" key="1">
    <citation type="submission" date="2018-10" db="EMBL/GenBank/DDBJ databases">
        <title>A high-quality apple genome assembly.</title>
        <authorList>
            <person name="Hu J."/>
        </authorList>
    </citation>
    <scope>NUCLEOTIDE SEQUENCE [LARGE SCALE GENOMIC DNA]</scope>
    <source>
        <strain evidence="7">cv. HFTH1</strain>
        <tissue evidence="6">Young leaf</tissue>
    </source>
</reference>
<dbReference type="Proteomes" id="UP000290289">
    <property type="component" value="Chromosome 4"/>
</dbReference>
<evidence type="ECO:0000256" key="2">
    <source>
        <dbReference type="ARBA" id="ARBA00011738"/>
    </source>
</evidence>
<dbReference type="GO" id="GO:0044550">
    <property type="term" value="P:secondary metabolite biosynthetic process"/>
    <property type="evidence" value="ECO:0007669"/>
    <property type="project" value="UniProtKB-ARBA"/>
</dbReference>
<dbReference type="InterPro" id="IPR022226">
    <property type="entry name" value="DUF3752"/>
</dbReference>
<dbReference type="SUPFAM" id="SSF46565">
    <property type="entry name" value="Chaperone J-domain"/>
    <property type="match status" value="1"/>
</dbReference>
<evidence type="ECO:0000256" key="3">
    <source>
        <dbReference type="RuleBase" id="RU003633"/>
    </source>
</evidence>
<feature type="compositionally biased region" description="Basic and acidic residues" evidence="4">
    <location>
        <begin position="474"/>
        <end position="485"/>
    </location>
</feature>
<protein>
    <recommendedName>
        <fullName evidence="5">J domain-containing protein</fullName>
    </recommendedName>
</protein>
<feature type="compositionally biased region" description="Basic residues" evidence="4">
    <location>
        <begin position="878"/>
        <end position="887"/>
    </location>
</feature>
<dbReference type="Pfam" id="PF12572">
    <property type="entry name" value="DUF3752"/>
    <property type="match status" value="1"/>
</dbReference>
<comment type="caution">
    <text evidence="6">The sequence shown here is derived from an EMBL/GenBank/DDBJ whole genome shotgun (WGS) entry which is preliminary data.</text>
</comment>
<dbReference type="GO" id="GO:0033815">
    <property type="term" value="F:biphenyl synthase activity"/>
    <property type="evidence" value="ECO:0007669"/>
    <property type="project" value="UniProtKB-ARBA"/>
</dbReference>
<name>A0A498JZD1_MALDO</name>
<dbReference type="PROSITE" id="PS50076">
    <property type="entry name" value="DNAJ_2"/>
    <property type="match status" value="1"/>
</dbReference>
<keyword evidence="3" id="KW-0808">Transferase</keyword>
<feature type="compositionally biased region" description="Basic and acidic residues" evidence="4">
    <location>
        <begin position="860"/>
        <end position="877"/>
    </location>
</feature>
<dbReference type="SUPFAM" id="SSF53901">
    <property type="entry name" value="Thiolase-like"/>
    <property type="match status" value="2"/>
</dbReference>
<evidence type="ECO:0000313" key="7">
    <source>
        <dbReference type="Proteomes" id="UP000290289"/>
    </source>
</evidence>
<dbReference type="PANTHER" id="PTHR47422">
    <property type="entry name" value="DNAJ HEAT SHOCK N-TERMINAL DOMAIN-CONTAINING PROTEIN"/>
    <property type="match status" value="1"/>
</dbReference>
<dbReference type="FunFam" id="3.40.47.10:FF:000014">
    <property type="entry name" value="Chalcone synthase 1"/>
    <property type="match status" value="1"/>
</dbReference>
<evidence type="ECO:0000256" key="1">
    <source>
        <dbReference type="ARBA" id="ARBA00005531"/>
    </source>
</evidence>
<evidence type="ECO:0000313" key="6">
    <source>
        <dbReference type="EMBL" id="RXI00457.1"/>
    </source>
</evidence>
<comment type="subunit">
    <text evidence="2">Homodimer.</text>
</comment>
<feature type="compositionally biased region" description="Basic and acidic residues" evidence="4">
    <location>
        <begin position="919"/>
        <end position="938"/>
    </location>
</feature>
<dbReference type="SMART" id="SM00271">
    <property type="entry name" value="DnaJ"/>
    <property type="match status" value="1"/>
</dbReference>
<dbReference type="Pfam" id="PF00195">
    <property type="entry name" value="Chal_sti_synt_N"/>
    <property type="match status" value="1"/>
</dbReference>
<feature type="region of interest" description="Disordered" evidence="4">
    <location>
        <begin position="857"/>
        <end position="946"/>
    </location>
</feature>
<evidence type="ECO:0000256" key="4">
    <source>
        <dbReference type="SAM" id="MobiDB-lite"/>
    </source>
</evidence>
<dbReference type="InterPro" id="IPR036869">
    <property type="entry name" value="J_dom_sf"/>
</dbReference>
<proteinExistence type="inferred from homology"/>
<organism evidence="6 7">
    <name type="scientific">Malus domestica</name>
    <name type="common">Apple</name>
    <name type="synonym">Pyrus malus</name>
    <dbReference type="NCBI Taxonomy" id="3750"/>
    <lineage>
        <taxon>Eukaryota</taxon>
        <taxon>Viridiplantae</taxon>
        <taxon>Streptophyta</taxon>
        <taxon>Embryophyta</taxon>
        <taxon>Tracheophyta</taxon>
        <taxon>Spermatophyta</taxon>
        <taxon>Magnoliopsida</taxon>
        <taxon>eudicotyledons</taxon>
        <taxon>Gunneridae</taxon>
        <taxon>Pentapetalae</taxon>
        <taxon>rosids</taxon>
        <taxon>fabids</taxon>
        <taxon>Rosales</taxon>
        <taxon>Rosaceae</taxon>
        <taxon>Amygdaloideae</taxon>
        <taxon>Maleae</taxon>
        <taxon>Malus</taxon>
    </lineage>
</organism>
<dbReference type="PRINTS" id="PR00625">
    <property type="entry name" value="JDOMAIN"/>
</dbReference>
<dbReference type="CDD" id="cd06257">
    <property type="entry name" value="DnaJ"/>
    <property type="match status" value="1"/>
</dbReference>
<dbReference type="InterPro" id="IPR016039">
    <property type="entry name" value="Thiolase-like"/>
</dbReference>
<dbReference type="Gene3D" id="1.10.287.110">
    <property type="entry name" value="DnaJ domain"/>
    <property type="match status" value="1"/>
</dbReference>
<dbReference type="InterPro" id="IPR018088">
    <property type="entry name" value="Chalcone/stilbene_synthase_AS"/>
</dbReference>
<feature type="compositionally biased region" description="Basic residues" evidence="4">
    <location>
        <begin position="440"/>
        <end position="460"/>
    </location>
</feature>
<dbReference type="PROSITE" id="PS00441">
    <property type="entry name" value="CHALCONE_SYNTH"/>
    <property type="match status" value="1"/>
</dbReference>
<keyword evidence="3" id="KW-0012">Acyltransferase</keyword>
<evidence type="ECO:0000259" key="5">
    <source>
        <dbReference type="PROSITE" id="PS50076"/>
    </source>
</evidence>
<keyword evidence="7" id="KW-1185">Reference proteome</keyword>
<dbReference type="EMBL" id="RDQH01000330">
    <property type="protein sequence ID" value="RXI00457.1"/>
    <property type="molecule type" value="Genomic_DNA"/>
</dbReference>
<dbReference type="Pfam" id="PF00226">
    <property type="entry name" value="DnaJ"/>
    <property type="match status" value="1"/>
</dbReference>
<feature type="domain" description="J" evidence="5">
    <location>
        <begin position="682"/>
        <end position="746"/>
    </location>
</feature>
<dbReference type="Gene3D" id="3.40.47.10">
    <property type="match status" value="2"/>
</dbReference>
<gene>
    <name evidence="6" type="ORF">DVH24_000691</name>
</gene>
<dbReference type="PANTHER" id="PTHR47422:SF1">
    <property type="entry name" value="DNAJ HEAT SHOCK N-TERMINAL DOMAIN-CONTAINING PROTEIN"/>
    <property type="match status" value="1"/>
</dbReference>
<dbReference type="InterPro" id="IPR001623">
    <property type="entry name" value="DnaJ_domain"/>
</dbReference>
<feature type="region of interest" description="Disordered" evidence="4">
    <location>
        <begin position="389"/>
        <end position="486"/>
    </location>
</feature>
<dbReference type="FunFam" id="3.40.47.10:FF:000025">
    <property type="entry name" value="Chalcone synthase 2"/>
    <property type="match status" value="1"/>
</dbReference>
<sequence length="946" mass="105896">MVTVEEVRKAQRAEGPATVLAIGTATPSNCVDQATYPDYYFRDKSMIKKRYMYLTEEILKENPTVCEYMAPSLDARQDMVVVEVPRLGKEAATKAIKEWGQPKSKITHLVFCTTSGVDMPGADYQLTKLLGLRPSVKRLMMYQQGCFAGGTVLRLAKDLAENNKGARVLVVCSEITAVTFRGPSDTHLDSLVGQALFGDGAAAVIIGADPLPEVEKPLFELVSAAQTILPDSDGAIDGHLREVGLTFHLLKDVPGLISKNIEKSLNEAFKPIGISDWNSLFWIAHPGGPAILDQVESKLALKPEKLEATRQVLSNYGNMSSACVLFILDEVRRKSAEKGLRTTGEGLEWGVLFGFGPGLTVETVVLHMCGRHGVNLAQGMTLTFIMGSKSKSKRRKQLEDSTDDDSYSSPSSSSEESERSSKRHRRRKDDGGSRREKERREKRRSKRETKRRKSKKKKRAYGVDDGDESGSGRSADDSEPGRSRLDPQPVLRELFIEFPNVGNDLKQLLEMIDCGQAVDIKGISERSLIKHLKKLFHSLDLKENNGVFLLPSNVRPTLEVVGLMIQKSLEPKTGQNEVHPEQPDEEYNQVVDENKTTVRCMDDVDAGPKRRTIGPAMPSAELLAAAAKLTEAQAELREAELEEDSEYFIGPPPPAVVAETESANEAERFEEVTRIMDAEDDSLYDILGANNNMSAENIKKRYWKMSLLVHPDKCSHPQAHQAFVKLNKAFKELQDPDKRKVLDDKIKLKEEHEKFKVELKAMREAAQWRRLQGISMEGDDELLADMDVKVAPKRDEWMTTLPPEKKHGVVSMQSTRFNKSTKEGRGDTSAWTDTPSDRAQKAKMGYLEAYNQAAALASNEEEKKRQGSDADLVDKYNKAKRSKSLVQKHKEETASRSKRKSKQQSQQAEEEWVGKHPWKPWDREKDLAGGRQNVKLDSENMTQVKF</sequence>
<dbReference type="STRING" id="3750.A0A498JZD1"/>
<feature type="compositionally biased region" description="Basic and acidic residues" evidence="4">
    <location>
        <begin position="428"/>
        <end position="439"/>
    </location>
</feature>
<dbReference type="InterPro" id="IPR012328">
    <property type="entry name" value="Chalcone/stilbene_synt_C"/>
</dbReference>
<feature type="region of interest" description="Disordered" evidence="4">
    <location>
        <begin position="802"/>
        <end position="838"/>
    </location>
</feature>